<dbReference type="Proteomes" id="UP000079169">
    <property type="component" value="Unplaced"/>
</dbReference>
<protein>
    <submittedName>
        <fullName evidence="3">Uncharacterized protein LOC113470700 isoform X2</fullName>
    </submittedName>
    <submittedName>
        <fullName evidence="4">Uncharacterized protein LOC113470700 isoform X3</fullName>
    </submittedName>
</protein>
<organism evidence="2 3">
    <name type="scientific">Diaphorina citri</name>
    <name type="common">Asian citrus psyllid</name>
    <dbReference type="NCBI Taxonomy" id="121845"/>
    <lineage>
        <taxon>Eukaryota</taxon>
        <taxon>Metazoa</taxon>
        <taxon>Ecdysozoa</taxon>
        <taxon>Arthropoda</taxon>
        <taxon>Hexapoda</taxon>
        <taxon>Insecta</taxon>
        <taxon>Pterygota</taxon>
        <taxon>Neoptera</taxon>
        <taxon>Paraneoptera</taxon>
        <taxon>Hemiptera</taxon>
        <taxon>Sternorrhyncha</taxon>
        <taxon>Psylloidea</taxon>
        <taxon>Psyllidae</taxon>
        <taxon>Diaphorininae</taxon>
        <taxon>Diaphorina</taxon>
    </lineage>
</organism>
<proteinExistence type="predicted"/>
<accession>A0A3Q0J9M7</accession>
<dbReference type="RefSeq" id="XP_026685137.1">
    <property type="nucleotide sequence ID" value="XM_026829336.1"/>
</dbReference>
<keyword evidence="1" id="KW-0732">Signal</keyword>
<gene>
    <name evidence="3 4" type="primary">LOC113470700</name>
</gene>
<feature type="chain" id="PRO_5044597870" evidence="1">
    <location>
        <begin position="26"/>
        <end position="91"/>
    </location>
</feature>
<dbReference type="GeneID" id="113470700"/>
<dbReference type="RefSeq" id="XP_026685136.1">
    <property type="nucleotide sequence ID" value="XM_026829335.1"/>
</dbReference>
<feature type="signal peptide" evidence="1">
    <location>
        <begin position="1"/>
        <end position="25"/>
    </location>
</feature>
<sequence length="91" mass="9603">MKRMVNALVLCLVFCLVSNGVLVSAFRADYNLGISAKKNLQGTPLNMLPTPLEGAAVQGSATVNIPPVLNKDTLTETKASIVNRGYIGGEN</sequence>
<reference evidence="3 4" key="1">
    <citation type="submission" date="2025-04" db="UniProtKB">
        <authorList>
            <consortium name="RefSeq"/>
        </authorList>
    </citation>
    <scope>IDENTIFICATION</scope>
</reference>
<evidence type="ECO:0000313" key="2">
    <source>
        <dbReference type="Proteomes" id="UP000079169"/>
    </source>
</evidence>
<evidence type="ECO:0000256" key="1">
    <source>
        <dbReference type="SAM" id="SignalP"/>
    </source>
</evidence>
<evidence type="ECO:0000313" key="4">
    <source>
        <dbReference type="RefSeq" id="XP_026685137.1"/>
    </source>
</evidence>
<name>A0A3Q0J9M7_DIACI</name>
<dbReference type="AlphaFoldDB" id="A0A3Q0J9M7"/>
<evidence type="ECO:0000313" key="3">
    <source>
        <dbReference type="RefSeq" id="XP_026685136.1"/>
    </source>
</evidence>
<keyword evidence="2" id="KW-1185">Reference proteome</keyword>